<accession>A0A0C2E3K5</accession>
<gene>
    <name evidence="1" type="ORF">SN16_10945</name>
</gene>
<dbReference type="Proteomes" id="UP000031546">
    <property type="component" value="Unassembled WGS sequence"/>
</dbReference>
<evidence type="ECO:0000313" key="2">
    <source>
        <dbReference type="Proteomes" id="UP000031546"/>
    </source>
</evidence>
<dbReference type="STRING" id="45670.SN16_10945"/>
<proteinExistence type="predicted"/>
<sequence length="64" mass="7596">MHNKASLLNNYTCQSKLVNLKKQRKRFQILNLFYTSINNYANLIFPYRFKMGVIIGILAEKEEI</sequence>
<dbReference type="AlphaFoldDB" id="A0A0C2E3K5"/>
<protein>
    <submittedName>
        <fullName evidence="1">Uncharacterized protein</fullName>
    </submittedName>
</protein>
<reference evidence="1 2" key="1">
    <citation type="submission" date="2015-01" db="EMBL/GenBank/DDBJ databases">
        <title>Genome sequences of high lactate-tolerant strain Salinicoccus roseus W12 with industrial interest.</title>
        <authorList>
            <person name="Wang H."/>
            <person name="Yu B."/>
        </authorList>
    </citation>
    <scope>NUCLEOTIDE SEQUENCE [LARGE SCALE GENOMIC DNA]</scope>
    <source>
        <strain evidence="1 2">W12</strain>
    </source>
</reference>
<organism evidence="1 2">
    <name type="scientific">Salinicoccus roseus</name>
    <dbReference type="NCBI Taxonomy" id="45670"/>
    <lineage>
        <taxon>Bacteria</taxon>
        <taxon>Bacillati</taxon>
        <taxon>Bacillota</taxon>
        <taxon>Bacilli</taxon>
        <taxon>Bacillales</taxon>
        <taxon>Staphylococcaceae</taxon>
        <taxon>Salinicoccus</taxon>
    </lineage>
</organism>
<evidence type="ECO:0000313" key="1">
    <source>
        <dbReference type="EMBL" id="KIH70017.1"/>
    </source>
</evidence>
<comment type="caution">
    <text evidence="1">The sequence shown here is derived from an EMBL/GenBank/DDBJ whole genome shotgun (WGS) entry which is preliminary data.</text>
</comment>
<name>A0A0C2E3K5_9STAP</name>
<dbReference type="EMBL" id="JXII01000009">
    <property type="protein sequence ID" value="KIH70017.1"/>
    <property type="molecule type" value="Genomic_DNA"/>
</dbReference>